<comment type="caution">
    <text evidence="3">The sequence shown here is derived from an EMBL/GenBank/DDBJ whole genome shotgun (WGS) entry which is preliminary data.</text>
</comment>
<evidence type="ECO:0000313" key="4">
    <source>
        <dbReference type="Proteomes" id="UP000320653"/>
    </source>
</evidence>
<keyword evidence="2" id="KW-0472">Membrane</keyword>
<evidence type="ECO:0000256" key="2">
    <source>
        <dbReference type="SAM" id="Phobius"/>
    </source>
</evidence>
<protein>
    <submittedName>
        <fullName evidence="3">Uncharacterized protein</fullName>
    </submittedName>
</protein>
<sequence length="224" mass="25307">MTETENVASSRIDFLSTIFNTASGAVFAALFGVVGALIASTTGFINKDRELDIEMMRVALSILSEASNPAANEELEPQRKFAVRALEKFSGIEIEYGDFETWAREGVVPKVAESVEQVCGRLAHNFSNYKRTHFSSASSRSENYMNMYILGCLNNTSSDQVKIVYSALIKEEEQIEREENEMREEMRAKRAAGEYPFNFQTLDSPPAQNWPRVIRKRFEPKPIP</sequence>
<feature type="coiled-coil region" evidence="1">
    <location>
        <begin position="161"/>
        <end position="192"/>
    </location>
</feature>
<dbReference type="RefSeq" id="WP_145634244.1">
    <property type="nucleotide sequence ID" value="NZ_VIWP01000002.1"/>
</dbReference>
<reference evidence="3 4" key="1">
    <citation type="submission" date="2019-06" db="EMBL/GenBank/DDBJ databases">
        <title>Sorghum-associated microbial communities from plants grown in Nebraska, USA.</title>
        <authorList>
            <person name="Schachtman D."/>
        </authorList>
    </citation>
    <scope>NUCLEOTIDE SEQUENCE [LARGE SCALE GENOMIC DNA]</scope>
    <source>
        <strain evidence="3 4">1225</strain>
    </source>
</reference>
<gene>
    <name evidence="3" type="ORF">FHW37_102204</name>
</gene>
<keyword evidence="2" id="KW-1133">Transmembrane helix</keyword>
<keyword evidence="4" id="KW-1185">Reference proteome</keyword>
<keyword evidence="2" id="KW-0812">Transmembrane</keyword>
<accession>A0A561R1T9</accession>
<proteinExistence type="predicted"/>
<name>A0A561R1T9_9HYPH</name>
<dbReference type="AlphaFoldDB" id="A0A561R1T9"/>
<dbReference type="OrthoDB" id="7704644at2"/>
<evidence type="ECO:0000313" key="3">
    <source>
        <dbReference type="EMBL" id="TWF56570.1"/>
    </source>
</evidence>
<dbReference type="EMBL" id="VIWP01000002">
    <property type="protein sequence ID" value="TWF56570.1"/>
    <property type="molecule type" value="Genomic_DNA"/>
</dbReference>
<keyword evidence="1" id="KW-0175">Coiled coil</keyword>
<feature type="transmembrane region" description="Helical" evidence="2">
    <location>
        <begin position="25"/>
        <end position="46"/>
    </location>
</feature>
<organism evidence="3 4">
    <name type="scientific">Neorhizobium alkalisoli</name>
    <dbReference type="NCBI Taxonomy" id="528178"/>
    <lineage>
        <taxon>Bacteria</taxon>
        <taxon>Pseudomonadati</taxon>
        <taxon>Pseudomonadota</taxon>
        <taxon>Alphaproteobacteria</taxon>
        <taxon>Hyphomicrobiales</taxon>
        <taxon>Rhizobiaceae</taxon>
        <taxon>Rhizobium/Agrobacterium group</taxon>
        <taxon>Neorhizobium</taxon>
    </lineage>
</organism>
<dbReference type="Proteomes" id="UP000320653">
    <property type="component" value="Unassembled WGS sequence"/>
</dbReference>
<evidence type="ECO:0000256" key="1">
    <source>
        <dbReference type="SAM" id="Coils"/>
    </source>
</evidence>